<evidence type="ECO:0000256" key="4">
    <source>
        <dbReference type="PROSITE-ProRule" id="PRU01091"/>
    </source>
</evidence>
<keyword evidence="8" id="KW-1185">Reference proteome</keyword>
<dbReference type="PANTHER" id="PTHR35807:SF2">
    <property type="entry name" value="TRANSCRIPTIONAL ACTIVATOR DOMAIN"/>
    <property type="match status" value="1"/>
</dbReference>
<dbReference type="Pfam" id="PF00486">
    <property type="entry name" value="Trans_reg_C"/>
    <property type="match status" value="1"/>
</dbReference>
<dbReference type="OrthoDB" id="134985at2"/>
<dbReference type="Proteomes" id="UP000305921">
    <property type="component" value="Unassembled WGS sequence"/>
</dbReference>
<protein>
    <recommendedName>
        <fullName evidence="6">OmpR/PhoB-type domain-containing protein</fullName>
    </recommendedName>
</protein>
<dbReference type="InterPro" id="IPR005158">
    <property type="entry name" value="BTAD"/>
</dbReference>
<feature type="DNA-binding region" description="OmpR/PhoB-type" evidence="4">
    <location>
        <begin position="128"/>
        <end position="233"/>
    </location>
</feature>
<feature type="domain" description="OmpR/PhoB-type" evidence="6">
    <location>
        <begin position="128"/>
        <end position="233"/>
    </location>
</feature>
<feature type="region of interest" description="Disordered" evidence="5">
    <location>
        <begin position="425"/>
        <end position="450"/>
    </location>
</feature>
<evidence type="ECO:0000256" key="5">
    <source>
        <dbReference type="SAM" id="MobiDB-lite"/>
    </source>
</evidence>
<organism evidence="7 8">
    <name type="scientific">Streptomyces marianii</name>
    <dbReference type="NCBI Taxonomy" id="1817406"/>
    <lineage>
        <taxon>Bacteria</taxon>
        <taxon>Bacillati</taxon>
        <taxon>Actinomycetota</taxon>
        <taxon>Actinomycetes</taxon>
        <taxon>Kitasatosporales</taxon>
        <taxon>Streptomycetaceae</taxon>
        <taxon>Streptomyces</taxon>
    </lineage>
</organism>
<dbReference type="InterPro" id="IPR051677">
    <property type="entry name" value="AfsR-DnrI-RedD_regulator"/>
</dbReference>
<dbReference type="InterPro" id="IPR016032">
    <property type="entry name" value="Sig_transdc_resp-reg_C-effctor"/>
</dbReference>
<reference evidence="7 8" key="1">
    <citation type="submission" date="2019-05" db="EMBL/GenBank/DDBJ databases">
        <title>Streptomyces marianii sp. nov., a novel marine actinomycete from southern coast of India.</title>
        <authorList>
            <person name="Iniyan A.M."/>
            <person name="Wink J."/>
            <person name="Ramprasad E."/>
            <person name="Ramana C.V."/>
            <person name="Bunk B."/>
            <person name="Sproer C."/>
            <person name="Joseph F.-J.R.S."/>
            <person name="Vincent S.G.P."/>
        </authorList>
    </citation>
    <scope>NUCLEOTIDE SEQUENCE [LARGE SCALE GENOMIC DNA]</scope>
    <source>
        <strain evidence="7 8">ICN19</strain>
    </source>
</reference>
<dbReference type="SMART" id="SM00862">
    <property type="entry name" value="Trans_reg_C"/>
    <property type="match status" value="1"/>
</dbReference>
<dbReference type="SUPFAM" id="SSF48452">
    <property type="entry name" value="TPR-like"/>
    <property type="match status" value="1"/>
</dbReference>
<dbReference type="GO" id="GO:0006355">
    <property type="term" value="P:regulation of DNA-templated transcription"/>
    <property type="evidence" value="ECO:0007669"/>
    <property type="project" value="InterPro"/>
</dbReference>
<gene>
    <name evidence="7" type="ORF">FEF34_34430</name>
</gene>
<feature type="region of interest" description="Disordered" evidence="5">
    <location>
        <begin position="41"/>
        <end position="117"/>
    </location>
</feature>
<dbReference type="InterPro" id="IPR011990">
    <property type="entry name" value="TPR-like_helical_dom_sf"/>
</dbReference>
<dbReference type="Gene3D" id="1.10.10.10">
    <property type="entry name" value="Winged helix-like DNA-binding domain superfamily/Winged helix DNA-binding domain"/>
    <property type="match status" value="1"/>
</dbReference>
<dbReference type="InterPro" id="IPR001867">
    <property type="entry name" value="OmpR/PhoB-type_DNA-bd"/>
</dbReference>
<proteinExistence type="inferred from homology"/>
<comment type="caution">
    <text evidence="7">The sequence shown here is derived from an EMBL/GenBank/DDBJ whole genome shotgun (WGS) entry which is preliminary data.</text>
</comment>
<dbReference type="InterPro" id="IPR036388">
    <property type="entry name" value="WH-like_DNA-bd_sf"/>
</dbReference>
<dbReference type="GO" id="GO:0003677">
    <property type="term" value="F:DNA binding"/>
    <property type="evidence" value="ECO:0007669"/>
    <property type="project" value="UniProtKB-UniRule"/>
</dbReference>
<evidence type="ECO:0000256" key="1">
    <source>
        <dbReference type="ARBA" id="ARBA00005820"/>
    </source>
</evidence>
<name>A0A5R9EBM4_9ACTN</name>
<dbReference type="SUPFAM" id="SSF46894">
    <property type="entry name" value="C-terminal effector domain of the bipartite response regulators"/>
    <property type="match status" value="1"/>
</dbReference>
<dbReference type="PROSITE" id="PS51755">
    <property type="entry name" value="OMPR_PHOB"/>
    <property type="match status" value="1"/>
</dbReference>
<dbReference type="Gene3D" id="1.25.40.10">
    <property type="entry name" value="Tetratricopeptide repeat domain"/>
    <property type="match status" value="1"/>
</dbReference>
<evidence type="ECO:0000313" key="7">
    <source>
        <dbReference type="EMBL" id="TLQ47368.1"/>
    </source>
</evidence>
<dbReference type="PANTHER" id="PTHR35807">
    <property type="entry name" value="TRANSCRIPTIONAL REGULATOR REDD-RELATED"/>
    <property type="match status" value="1"/>
</dbReference>
<keyword evidence="2" id="KW-0902">Two-component regulatory system</keyword>
<keyword evidence="3 4" id="KW-0238">DNA-binding</keyword>
<dbReference type="AlphaFoldDB" id="A0A5R9EBM4"/>
<dbReference type="SMART" id="SM01043">
    <property type="entry name" value="BTAD"/>
    <property type="match status" value="1"/>
</dbReference>
<accession>A0A5R9EBM4</accession>
<evidence type="ECO:0000313" key="8">
    <source>
        <dbReference type="Proteomes" id="UP000305921"/>
    </source>
</evidence>
<evidence type="ECO:0000259" key="6">
    <source>
        <dbReference type="PROSITE" id="PS51755"/>
    </source>
</evidence>
<evidence type="ECO:0000256" key="2">
    <source>
        <dbReference type="ARBA" id="ARBA00023012"/>
    </source>
</evidence>
<dbReference type="EMBL" id="VAWE01000001">
    <property type="protein sequence ID" value="TLQ47368.1"/>
    <property type="molecule type" value="Genomic_DNA"/>
</dbReference>
<dbReference type="GO" id="GO:0000160">
    <property type="term" value="P:phosphorelay signal transduction system"/>
    <property type="evidence" value="ECO:0007669"/>
    <property type="project" value="UniProtKB-KW"/>
</dbReference>
<dbReference type="Pfam" id="PF03704">
    <property type="entry name" value="BTAD"/>
    <property type="match status" value="1"/>
</dbReference>
<sequence length="450" mass="49212">MSTVPWRALPRYAAVIQPAVPPPRMTTFFSRVSVLVMEQPSFLSRESRSGAGSRRRGGPDAARPAGQDLNLGRRPGPSEPQRAPPLYDGTTEALSGRYRPDVDPGNRIAAGRTACGGPQEEAMTTAVTGIARHAVRIRFLGDFELTVNGVPVRRWRAGKSRGLFQYLVIHRGQTLTRDRLYEALWPGSDGAAGDSSLKVAAHALRRVLDAHPDGPGESGIRLHYRDFGYALDIADLWSDVDRFQELAHAGLRAAASGDRALAREPLRSAVALYAGEFLRGERADWVAEHREYLRSLALRALDVLRADAAEREDFPDLIEVCRRTLGIDRHHEETYRALMTAHGERGEHACVRRWYELCARRLRDDLAVAPSRETDRLLHAMLPARAAVTPPRTAPVTAAALSGLRPRAVRRARPDARTSALGLAASTAGLRAGPRPPTAAPGLVPPARTQ</sequence>
<comment type="similarity">
    <text evidence="1">Belongs to the AfsR/DnrI/RedD regulatory family.</text>
</comment>
<evidence type="ECO:0000256" key="3">
    <source>
        <dbReference type="ARBA" id="ARBA00023125"/>
    </source>
</evidence>